<name>A0A0C2F8N1_9BILA</name>
<feature type="non-terminal residue" evidence="1">
    <location>
        <position position="1"/>
    </location>
</feature>
<dbReference type="Pfam" id="PF03564">
    <property type="entry name" value="DUF1759"/>
    <property type="match status" value="1"/>
</dbReference>
<accession>A0A0C2F8N1</accession>
<protein>
    <submittedName>
        <fullName evidence="1">Uncharacterized protein</fullName>
    </submittedName>
</protein>
<dbReference type="Proteomes" id="UP000054047">
    <property type="component" value="Unassembled WGS sequence"/>
</dbReference>
<evidence type="ECO:0000313" key="1">
    <source>
        <dbReference type="EMBL" id="KIH43264.1"/>
    </source>
</evidence>
<dbReference type="PANTHER" id="PTHR22954:SF3">
    <property type="entry name" value="PROTEIN CBG08539"/>
    <property type="match status" value="1"/>
</dbReference>
<organism evidence="1 2">
    <name type="scientific">Ancylostoma duodenale</name>
    <dbReference type="NCBI Taxonomy" id="51022"/>
    <lineage>
        <taxon>Eukaryota</taxon>
        <taxon>Metazoa</taxon>
        <taxon>Ecdysozoa</taxon>
        <taxon>Nematoda</taxon>
        <taxon>Chromadorea</taxon>
        <taxon>Rhabditida</taxon>
        <taxon>Rhabditina</taxon>
        <taxon>Rhabditomorpha</taxon>
        <taxon>Strongyloidea</taxon>
        <taxon>Ancylostomatidae</taxon>
        <taxon>Ancylostomatinae</taxon>
        <taxon>Ancylostoma</taxon>
    </lineage>
</organism>
<sequence>QHLKLPDFELPEFSGDMDAFPEFWDLYCAAIHNNTIVPVALKFLYLKTHLEGNAAKLIANFKLTAENYDDAVRIVSNTYNRPELLSS</sequence>
<dbReference type="EMBL" id="KN787605">
    <property type="protein sequence ID" value="KIH43264.1"/>
    <property type="molecule type" value="Genomic_DNA"/>
</dbReference>
<dbReference type="PANTHER" id="PTHR22954">
    <property type="entry name" value="RETROVIRAL PROTEASE-RELATED"/>
    <property type="match status" value="1"/>
</dbReference>
<reference evidence="1 2" key="1">
    <citation type="submission" date="2013-12" db="EMBL/GenBank/DDBJ databases">
        <title>Draft genome of the parsitic nematode Ancylostoma duodenale.</title>
        <authorList>
            <person name="Mitreva M."/>
        </authorList>
    </citation>
    <scope>NUCLEOTIDE SEQUENCE [LARGE SCALE GENOMIC DNA]</scope>
    <source>
        <strain evidence="1 2">Zhejiang</strain>
    </source>
</reference>
<proteinExistence type="predicted"/>
<keyword evidence="2" id="KW-1185">Reference proteome</keyword>
<dbReference type="OrthoDB" id="7444419at2759"/>
<gene>
    <name evidence="1" type="ORF">ANCDUO_26734</name>
</gene>
<dbReference type="AlphaFoldDB" id="A0A0C2F8N1"/>
<evidence type="ECO:0000313" key="2">
    <source>
        <dbReference type="Proteomes" id="UP000054047"/>
    </source>
</evidence>
<dbReference type="InterPro" id="IPR005312">
    <property type="entry name" value="DUF1759"/>
</dbReference>